<evidence type="ECO:0000313" key="3">
    <source>
        <dbReference type="EMBL" id="EQB56827.1"/>
    </source>
</evidence>
<dbReference type="EMBL" id="AMYD01000652">
    <property type="protein sequence ID" value="EQB56827.1"/>
    <property type="molecule type" value="Genomic_DNA"/>
</dbReference>
<reference evidence="4" key="1">
    <citation type="journal article" date="2013" name="Mol. Plant Microbe Interact.">
        <title>Global aspects of pacC regulation of pathogenicity genes in Colletotrichum gloeosporioides as revealed by transcriptome analysis.</title>
        <authorList>
            <person name="Alkan N."/>
            <person name="Meng X."/>
            <person name="Friedlander G."/>
            <person name="Reuveni E."/>
            <person name="Sukno S."/>
            <person name="Sherman A."/>
            <person name="Thon M."/>
            <person name="Fluhr R."/>
            <person name="Prusky D."/>
        </authorList>
    </citation>
    <scope>NUCLEOTIDE SEQUENCE [LARGE SCALE GENOMIC DNA]</scope>
    <source>
        <strain evidence="4">Cg-14</strain>
    </source>
</reference>
<dbReference type="HOGENOM" id="CLU_2372657_0_0_1"/>
<dbReference type="Proteomes" id="UP000015530">
    <property type="component" value="Unassembled WGS sequence"/>
</dbReference>
<gene>
    <name evidence="3" type="ORF">CGLO_03130</name>
</gene>
<sequence length="95" mass="9939">MVSAVAFAAFIIGLQFAHATNDGVYEDNGLKQHSGNGFHSSQLPMLKRQATARVESPVPVLQFVLTIMDFTSSSSPTTGSGMTSTMVSSSNAATV</sequence>
<feature type="chain" id="PRO_5004579177" evidence="2">
    <location>
        <begin position="20"/>
        <end position="95"/>
    </location>
</feature>
<evidence type="ECO:0000256" key="1">
    <source>
        <dbReference type="SAM" id="MobiDB-lite"/>
    </source>
</evidence>
<comment type="caution">
    <text evidence="3">The sequence shown here is derived from an EMBL/GenBank/DDBJ whole genome shotgun (WGS) entry which is preliminary data.</text>
</comment>
<protein>
    <submittedName>
        <fullName evidence="3">Uncharacterized protein</fullName>
    </submittedName>
</protein>
<evidence type="ECO:0000256" key="2">
    <source>
        <dbReference type="SAM" id="SignalP"/>
    </source>
</evidence>
<feature type="region of interest" description="Disordered" evidence="1">
    <location>
        <begin position="74"/>
        <end position="95"/>
    </location>
</feature>
<accession>T0KMG6</accession>
<organism evidence="3 4">
    <name type="scientific">Colletotrichum gloeosporioides (strain Cg-14)</name>
    <name type="common">Anthracnose fungus</name>
    <name type="synonym">Glomerella cingulata</name>
    <dbReference type="NCBI Taxonomy" id="1237896"/>
    <lineage>
        <taxon>Eukaryota</taxon>
        <taxon>Fungi</taxon>
        <taxon>Dikarya</taxon>
        <taxon>Ascomycota</taxon>
        <taxon>Pezizomycotina</taxon>
        <taxon>Sordariomycetes</taxon>
        <taxon>Hypocreomycetidae</taxon>
        <taxon>Glomerellales</taxon>
        <taxon>Glomerellaceae</taxon>
        <taxon>Colletotrichum</taxon>
        <taxon>Colletotrichum gloeosporioides species complex</taxon>
    </lineage>
</organism>
<dbReference type="AlphaFoldDB" id="T0KMG6"/>
<feature type="signal peptide" evidence="2">
    <location>
        <begin position="1"/>
        <end position="19"/>
    </location>
</feature>
<keyword evidence="2" id="KW-0732">Signal</keyword>
<evidence type="ECO:0000313" key="4">
    <source>
        <dbReference type="Proteomes" id="UP000015530"/>
    </source>
</evidence>
<name>T0KMG6_COLGC</name>
<proteinExistence type="predicted"/>